<evidence type="ECO:0000313" key="2">
    <source>
        <dbReference type="Proteomes" id="UP001209878"/>
    </source>
</evidence>
<name>A0AAD9UI78_RIDPI</name>
<dbReference type="EMBL" id="JAODUO010000084">
    <property type="protein sequence ID" value="KAK2190285.1"/>
    <property type="molecule type" value="Genomic_DNA"/>
</dbReference>
<keyword evidence="2" id="KW-1185">Reference proteome</keyword>
<organism evidence="1 2">
    <name type="scientific">Ridgeia piscesae</name>
    <name type="common">Tubeworm</name>
    <dbReference type="NCBI Taxonomy" id="27915"/>
    <lineage>
        <taxon>Eukaryota</taxon>
        <taxon>Metazoa</taxon>
        <taxon>Spiralia</taxon>
        <taxon>Lophotrochozoa</taxon>
        <taxon>Annelida</taxon>
        <taxon>Polychaeta</taxon>
        <taxon>Sedentaria</taxon>
        <taxon>Canalipalpata</taxon>
        <taxon>Sabellida</taxon>
        <taxon>Siboglinidae</taxon>
        <taxon>Ridgeia</taxon>
    </lineage>
</organism>
<sequence length="135" mass="14823">MSSLICCKANRLAGCEPDRNVSVTICSSSSRNAFVFMMSETRLRSSISRTSSFTSAGRRSWRTYSGSSGPIRSMYLPPLLGPLTWGSPDILQSCCCSTPWNNNTTHCKHRQTTPTTNDNITANTTVAGSIPFRQF</sequence>
<reference evidence="1" key="1">
    <citation type="journal article" date="2023" name="Mol. Biol. Evol.">
        <title>Third-Generation Sequencing Reveals the Adaptive Role of the Epigenome in Three Deep-Sea Polychaetes.</title>
        <authorList>
            <person name="Perez M."/>
            <person name="Aroh O."/>
            <person name="Sun Y."/>
            <person name="Lan Y."/>
            <person name="Juniper S.K."/>
            <person name="Young C.R."/>
            <person name="Angers B."/>
            <person name="Qian P.Y."/>
        </authorList>
    </citation>
    <scope>NUCLEOTIDE SEQUENCE</scope>
    <source>
        <strain evidence="1">R07B-5</strain>
    </source>
</reference>
<comment type="caution">
    <text evidence="1">The sequence shown here is derived from an EMBL/GenBank/DDBJ whole genome shotgun (WGS) entry which is preliminary data.</text>
</comment>
<protein>
    <submittedName>
        <fullName evidence="1">Uncharacterized protein</fullName>
    </submittedName>
</protein>
<gene>
    <name evidence="1" type="ORF">NP493_79g03049</name>
</gene>
<evidence type="ECO:0000313" key="1">
    <source>
        <dbReference type="EMBL" id="KAK2190285.1"/>
    </source>
</evidence>
<dbReference type="AlphaFoldDB" id="A0AAD9UI78"/>
<accession>A0AAD9UI78</accession>
<dbReference type="Proteomes" id="UP001209878">
    <property type="component" value="Unassembled WGS sequence"/>
</dbReference>
<proteinExistence type="predicted"/>